<feature type="transmembrane region" description="Helical" evidence="5">
    <location>
        <begin position="84"/>
        <end position="103"/>
    </location>
</feature>
<keyword evidence="4 5" id="KW-0472">Membrane</keyword>
<sequence>MLNLLDLKISRPGLWFPTIWIYLVPFGNQAEFWLNMNFWLGLFFVTFPLNYLVYGLNDYNDIDADAVNERKGNYLFGAKASKSYLNGVLVKVAFVTLFFVVLFTFISGIKMFLLLLFMIVVNILYNFKPFRIKERPPFEILIQVGYVVTVFFSTELNDLNMLPWQTLVYLSLFAFQAHIAGEIMDIEPDLVSGKRTTATLVGRKNSKLLMLLILVCESILVWYWFNDIVLASFLTLFSAFLILDIFVLFKDRPYTLPQMKLFGYLINLSALVSMMWVLYSGNLLEV</sequence>
<keyword evidence="2 5" id="KW-0812">Transmembrane</keyword>
<proteinExistence type="predicted"/>
<gene>
    <name evidence="6" type="ORF">LCGC14_0082530</name>
</gene>
<feature type="transmembrane region" description="Helical" evidence="5">
    <location>
        <begin position="261"/>
        <end position="279"/>
    </location>
</feature>
<feature type="transmembrane region" description="Helical" evidence="5">
    <location>
        <begin position="208"/>
        <end position="225"/>
    </location>
</feature>
<dbReference type="GO" id="GO:0016020">
    <property type="term" value="C:membrane"/>
    <property type="evidence" value="ECO:0007669"/>
    <property type="project" value="UniProtKB-SubCell"/>
</dbReference>
<comment type="subcellular location">
    <subcellularLocation>
        <location evidence="1">Membrane</location>
        <topology evidence="1">Multi-pass membrane protein</topology>
    </subcellularLocation>
</comment>
<dbReference type="GO" id="GO:0016765">
    <property type="term" value="F:transferase activity, transferring alkyl or aryl (other than methyl) groups"/>
    <property type="evidence" value="ECO:0007669"/>
    <property type="project" value="InterPro"/>
</dbReference>
<comment type="caution">
    <text evidence="6">The sequence shown here is derived from an EMBL/GenBank/DDBJ whole genome shotgun (WGS) entry which is preliminary data.</text>
</comment>
<feature type="transmembrane region" description="Helical" evidence="5">
    <location>
        <begin position="109"/>
        <end position="125"/>
    </location>
</feature>
<accession>A0A0F9VIL1</accession>
<feature type="transmembrane region" description="Helical" evidence="5">
    <location>
        <begin position="231"/>
        <end position="249"/>
    </location>
</feature>
<evidence type="ECO:0000256" key="2">
    <source>
        <dbReference type="ARBA" id="ARBA00022692"/>
    </source>
</evidence>
<dbReference type="Gene3D" id="1.10.357.140">
    <property type="entry name" value="UbiA prenyltransferase"/>
    <property type="match status" value="1"/>
</dbReference>
<evidence type="ECO:0000256" key="1">
    <source>
        <dbReference type="ARBA" id="ARBA00004141"/>
    </source>
</evidence>
<organism evidence="6">
    <name type="scientific">marine sediment metagenome</name>
    <dbReference type="NCBI Taxonomy" id="412755"/>
    <lineage>
        <taxon>unclassified sequences</taxon>
        <taxon>metagenomes</taxon>
        <taxon>ecological metagenomes</taxon>
    </lineage>
</organism>
<evidence type="ECO:0008006" key="7">
    <source>
        <dbReference type="Google" id="ProtNLM"/>
    </source>
</evidence>
<dbReference type="Pfam" id="PF01040">
    <property type="entry name" value="UbiA"/>
    <property type="match status" value="1"/>
</dbReference>
<feature type="transmembrane region" description="Helical" evidence="5">
    <location>
        <begin position="36"/>
        <end position="54"/>
    </location>
</feature>
<name>A0A0F9VIL1_9ZZZZ</name>
<reference evidence="6" key="1">
    <citation type="journal article" date="2015" name="Nature">
        <title>Complex archaea that bridge the gap between prokaryotes and eukaryotes.</title>
        <authorList>
            <person name="Spang A."/>
            <person name="Saw J.H."/>
            <person name="Jorgensen S.L."/>
            <person name="Zaremba-Niedzwiedzka K."/>
            <person name="Martijn J."/>
            <person name="Lind A.E."/>
            <person name="van Eijk R."/>
            <person name="Schleper C."/>
            <person name="Guy L."/>
            <person name="Ettema T.J."/>
        </authorList>
    </citation>
    <scope>NUCLEOTIDE SEQUENCE</scope>
</reference>
<protein>
    <recommendedName>
        <fullName evidence="7">Prenyltransferase</fullName>
    </recommendedName>
</protein>
<evidence type="ECO:0000256" key="4">
    <source>
        <dbReference type="ARBA" id="ARBA00023136"/>
    </source>
</evidence>
<evidence type="ECO:0000313" key="6">
    <source>
        <dbReference type="EMBL" id="KKO04941.1"/>
    </source>
</evidence>
<keyword evidence="3 5" id="KW-1133">Transmembrane helix</keyword>
<evidence type="ECO:0000256" key="3">
    <source>
        <dbReference type="ARBA" id="ARBA00022989"/>
    </source>
</evidence>
<dbReference type="AlphaFoldDB" id="A0A0F9VIL1"/>
<dbReference type="EMBL" id="LAZR01000021">
    <property type="protein sequence ID" value="KKO04941.1"/>
    <property type="molecule type" value="Genomic_DNA"/>
</dbReference>
<dbReference type="InterPro" id="IPR000537">
    <property type="entry name" value="UbiA_prenyltransferase"/>
</dbReference>
<evidence type="ECO:0000256" key="5">
    <source>
        <dbReference type="SAM" id="Phobius"/>
    </source>
</evidence>
<dbReference type="InterPro" id="IPR044878">
    <property type="entry name" value="UbiA_sf"/>
</dbReference>